<dbReference type="SUPFAM" id="SSF69322">
    <property type="entry name" value="Tricorn protease domain 2"/>
    <property type="match status" value="1"/>
</dbReference>
<dbReference type="AlphaFoldDB" id="A0A9Q0BR21"/>
<comment type="caution">
    <text evidence="1">The sequence shown here is derived from an EMBL/GenBank/DDBJ whole genome shotgun (WGS) entry which is preliminary data.</text>
</comment>
<reference evidence="1" key="1">
    <citation type="journal article" date="2023" name="Genome Biol. Evol.">
        <title>Long-read-based Genome Assembly of Drosophila gunungcola Reveals Fewer Chemosensory Genes in Flower-breeding Species.</title>
        <authorList>
            <person name="Negi A."/>
            <person name="Liao B.Y."/>
            <person name="Yeh S.D."/>
        </authorList>
    </citation>
    <scope>NUCLEOTIDE SEQUENCE</scope>
    <source>
        <strain evidence="1">Sukarami</strain>
    </source>
</reference>
<dbReference type="EMBL" id="JAMKOV010000003">
    <property type="protein sequence ID" value="KAI8041452.1"/>
    <property type="molecule type" value="Genomic_DNA"/>
</dbReference>
<keyword evidence="2" id="KW-1185">Reference proteome</keyword>
<sequence>MVSFTDIRFSELDILIAVGGYPDYCICVYNYRTGALVLEHPTNVPTIERGIIIGPTYLPAIVQLNKQEMTILCYDICTFEKESFLYKVAEVELGKDYLKSCDGCMTFGDDNCLYATNDFGHLHIVDVACFALRPQWRPMYEDENVEKFPRHHGLTLHRSGFIIWNSSGAVYVKKKAGVYKVGLITIIV</sequence>
<proteinExistence type="predicted"/>
<dbReference type="Proteomes" id="UP001059596">
    <property type="component" value="Unassembled WGS sequence"/>
</dbReference>
<organism evidence="1 2">
    <name type="scientific">Drosophila gunungcola</name>
    <name type="common">fruit fly</name>
    <dbReference type="NCBI Taxonomy" id="103775"/>
    <lineage>
        <taxon>Eukaryota</taxon>
        <taxon>Metazoa</taxon>
        <taxon>Ecdysozoa</taxon>
        <taxon>Arthropoda</taxon>
        <taxon>Hexapoda</taxon>
        <taxon>Insecta</taxon>
        <taxon>Pterygota</taxon>
        <taxon>Neoptera</taxon>
        <taxon>Endopterygota</taxon>
        <taxon>Diptera</taxon>
        <taxon>Brachycera</taxon>
        <taxon>Muscomorpha</taxon>
        <taxon>Ephydroidea</taxon>
        <taxon>Drosophilidae</taxon>
        <taxon>Drosophila</taxon>
        <taxon>Sophophora</taxon>
    </lineage>
</organism>
<evidence type="ECO:0000313" key="1">
    <source>
        <dbReference type="EMBL" id="KAI8041452.1"/>
    </source>
</evidence>
<gene>
    <name evidence="1" type="ORF">M5D96_005711</name>
</gene>
<evidence type="ECO:0000313" key="2">
    <source>
        <dbReference type="Proteomes" id="UP001059596"/>
    </source>
</evidence>
<name>A0A9Q0BR21_9MUSC</name>
<protein>
    <submittedName>
        <fullName evidence="1">Uncharacterized protein</fullName>
    </submittedName>
</protein>
<accession>A0A9Q0BR21</accession>